<keyword evidence="6 10" id="KW-0812">Transmembrane</keyword>
<dbReference type="Pfam" id="PF01061">
    <property type="entry name" value="ABC2_membrane"/>
    <property type="match status" value="1"/>
</dbReference>
<evidence type="ECO:0000259" key="11">
    <source>
        <dbReference type="Pfam" id="PF01061"/>
    </source>
</evidence>
<gene>
    <name evidence="12" type="ORF">SAMIE_1008690</name>
</gene>
<feature type="domain" description="ABC-2 type transporter transmembrane" evidence="11">
    <location>
        <begin position="25"/>
        <end position="232"/>
    </location>
</feature>
<dbReference type="AlphaFoldDB" id="A0A494W2J7"/>
<dbReference type="GO" id="GO:0043190">
    <property type="term" value="C:ATP-binding cassette (ABC) transporter complex"/>
    <property type="evidence" value="ECO:0007669"/>
    <property type="project" value="InterPro"/>
</dbReference>
<keyword evidence="8" id="KW-0625">Polysaccharide transport</keyword>
<dbReference type="EMBL" id="AP018664">
    <property type="protein sequence ID" value="BBD97368.1"/>
    <property type="molecule type" value="Genomic_DNA"/>
</dbReference>
<evidence type="ECO:0000256" key="5">
    <source>
        <dbReference type="ARBA" id="ARBA00022597"/>
    </source>
</evidence>
<evidence type="ECO:0000256" key="10">
    <source>
        <dbReference type="SAM" id="Phobius"/>
    </source>
</evidence>
<keyword evidence="5" id="KW-0762">Sugar transport</keyword>
<comment type="similarity">
    <text evidence="2">Belongs to the ABC-2 integral membrane protein family.</text>
</comment>
<evidence type="ECO:0000313" key="12">
    <source>
        <dbReference type="EMBL" id="BBD97368.1"/>
    </source>
</evidence>
<feature type="transmembrane region" description="Helical" evidence="10">
    <location>
        <begin position="42"/>
        <end position="63"/>
    </location>
</feature>
<dbReference type="GO" id="GO:0015920">
    <property type="term" value="P:lipopolysaccharide transport"/>
    <property type="evidence" value="ECO:0007669"/>
    <property type="project" value="TreeGrafter"/>
</dbReference>
<evidence type="ECO:0000256" key="7">
    <source>
        <dbReference type="ARBA" id="ARBA00022989"/>
    </source>
</evidence>
<keyword evidence="13" id="KW-1185">Reference proteome</keyword>
<protein>
    <submittedName>
        <fullName evidence="12">ABC transporter</fullName>
    </submittedName>
</protein>
<dbReference type="Proteomes" id="UP000279959">
    <property type="component" value="Chromosome"/>
</dbReference>
<dbReference type="InterPro" id="IPR000412">
    <property type="entry name" value="ABC_2_transport"/>
</dbReference>
<evidence type="ECO:0000256" key="2">
    <source>
        <dbReference type="ARBA" id="ARBA00007783"/>
    </source>
</evidence>
<dbReference type="GO" id="GO:0015774">
    <property type="term" value="P:polysaccharide transport"/>
    <property type="evidence" value="ECO:0007669"/>
    <property type="project" value="UniProtKB-KW"/>
</dbReference>
<dbReference type="GO" id="GO:0140359">
    <property type="term" value="F:ABC-type transporter activity"/>
    <property type="evidence" value="ECO:0007669"/>
    <property type="project" value="InterPro"/>
</dbReference>
<proteinExistence type="inferred from homology"/>
<dbReference type="KEGG" id="sami:SAMIE_1008690"/>
<accession>A0A494W2J7</accession>
<evidence type="ECO:0000256" key="1">
    <source>
        <dbReference type="ARBA" id="ARBA00004651"/>
    </source>
</evidence>
<reference evidence="12 13" key="1">
    <citation type="submission" date="2018-05" db="EMBL/GenBank/DDBJ databases">
        <title>Complete Genome Sequence of the Nonylphenol-Degrading Bacterium Sphingobium amiense DSM 16289T.</title>
        <authorList>
            <person name="Ootsuka M."/>
            <person name="Nishizawa T."/>
            <person name="Ohta H."/>
        </authorList>
    </citation>
    <scope>NUCLEOTIDE SEQUENCE [LARGE SCALE GENOMIC DNA]</scope>
    <source>
        <strain evidence="12 13">DSM 16289</strain>
    </source>
</reference>
<evidence type="ECO:0000256" key="3">
    <source>
        <dbReference type="ARBA" id="ARBA00022448"/>
    </source>
</evidence>
<organism evidence="12 13">
    <name type="scientific">Sphingobium amiense</name>
    <dbReference type="NCBI Taxonomy" id="135719"/>
    <lineage>
        <taxon>Bacteria</taxon>
        <taxon>Pseudomonadati</taxon>
        <taxon>Pseudomonadota</taxon>
        <taxon>Alphaproteobacteria</taxon>
        <taxon>Sphingomonadales</taxon>
        <taxon>Sphingomonadaceae</taxon>
        <taxon>Sphingobium</taxon>
    </lineage>
</organism>
<dbReference type="PANTHER" id="PTHR30413:SF10">
    <property type="entry name" value="CAPSULE POLYSACCHARIDE EXPORT INNER-MEMBRANE PROTEIN CTRC"/>
    <property type="match status" value="1"/>
</dbReference>
<name>A0A494W2J7_9SPHN</name>
<comment type="subcellular location">
    <subcellularLocation>
        <location evidence="1">Cell membrane</location>
        <topology evidence="1">Multi-pass membrane protein</topology>
    </subcellularLocation>
</comment>
<evidence type="ECO:0000256" key="8">
    <source>
        <dbReference type="ARBA" id="ARBA00023047"/>
    </source>
</evidence>
<keyword evidence="7 10" id="KW-1133">Transmembrane helix</keyword>
<evidence type="ECO:0000256" key="6">
    <source>
        <dbReference type="ARBA" id="ARBA00022692"/>
    </source>
</evidence>
<dbReference type="PANTHER" id="PTHR30413">
    <property type="entry name" value="INNER MEMBRANE TRANSPORT PERMEASE"/>
    <property type="match status" value="1"/>
</dbReference>
<feature type="transmembrane region" description="Helical" evidence="10">
    <location>
        <begin position="153"/>
        <end position="170"/>
    </location>
</feature>
<dbReference type="PRINTS" id="PR00164">
    <property type="entry name" value="ABC2TRNSPORT"/>
</dbReference>
<dbReference type="InterPro" id="IPR013525">
    <property type="entry name" value="ABC2_TM"/>
</dbReference>
<evidence type="ECO:0000313" key="13">
    <source>
        <dbReference type="Proteomes" id="UP000279959"/>
    </source>
</evidence>
<feature type="transmembrane region" description="Helical" evidence="10">
    <location>
        <begin position="242"/>
        <end position="260"/>
    </location>
</feature>
<keyword evidence="4" id="KW-1003">Cell membrane</keyword>
<feature type="transmembrane region" description="Helical" evidence="10">
    <location>
        <begin position="190"/>
        <end position="207"/>
    </location>
</feature>
<keyword evidence="9 10" id="KW-0472">Membrane</keyword>
<sequence length="270" mass="30689">MTPTALDTRRRHSFFAGLAIQCRVIGALLLRELHTRYGRENIGYLWLFGEPMILASVMALLHHGGHTAYGSDIKPLPFTVLGYTTFIMFRGIVNRSEGVVEGSSVLLYHRMVTIFDVVLARALLEAAGTFTTYMMLMLLLWGVGLVALPARPLYLFLAILAMFWCSWSQSMIITSSTHDNRTLERLIHPYAYFMIPLSCAFIQVGWLPAPIRSIVLWFPLPHIFELARFGQFNSANLDYFDGIYLVAVCLIQTWLGLVSISKCRKRLHLR</sequence>
<evidence type="ECO:0000256" key="9">
    <source>
        <dbReference type="ARBA" id="ARBA00023136"/>
    </source>
</evidence>
<evidence type="ECO:0000256" key="4">
    <source>
        <dbReference type="ARBA" id="ARBA00022475"/>
    </source>
</evidence>
<keyword evidence="3" id="KW-0813">Transport</keyword>
<feature type="transmembrane region" description="Helical" evidence="10">
    <location>
        <begin position="75"/>
        <end position="93"/>
    </location>
</feature>